<feature type="chain" id="PRO_5032285980" description="Porin" evidence="1">
    <location>
        <begin position="38"/>
        <end position="240"/>
    </location>
</feature>
<feature type="signal peptide" evidence="1">
    <location>
        <begin position="1"/>
        <end position="37"/>
    </location>
</feature>
<evidence type="ECO:0000313" key="3">
    <source>
        <dbReference type="Proteomes" id="UP000524450"/>
    </source>
</evidence>
<evidence type="ECO:0000313" key="2">
    <source>
        <dbReference type="EMBL" id="MBB4225415.1"/>
    </source>
</evidence>
<name>A0A840FYW0_9BURK</name>
<evidence type="ECO:0008006" key="4">
    <source>
        <dbReference type="Google" id="ProtNLM"/>
    </source>
</evidence>
<dbReference type="EMBL" id="JACIFZ010000012">
    <property type="protein sequence ID" value="MBB4225415.1"/>
    <property type="molecule type" value="Genomic_DNA"/>
</dbReference>
<comment type="caution">
    <text evidence="2">The sequence shown here is derived from an EMBL/GenBank/DDBJ whole genome shotgun (WGS) entry which is preliminary data.</text>
</comment>
<reference evidence="2 3" key="1">
    <citation type="submission" date="2020-08" db="EMBL/GenBank/DDBJ databases">
        <title>Genomic Encyclopedia of Type Strains, Phase IV (KMG-V): Genome sequencing to study the core and pangenomes of soil and plant-associated prokaryotes.</title>
        <authorList>
            <person name="Whitman W."/>
        </authorList>
    </citation>
    <scope>NUCLEOTIDE SEQUENCE [LARGE SCALE GENOMIC DNA]</scope>
    <source>
        <strain evidence="2 3">34/80</strain>
    </source>
</reference>
<protein>
    <recommendedName>
        <fullName evidence="4">Porin</fullName>
    </recommendedName>
</protein>
<sequence>MKNTSHSRTTTRPPSRGWMLAASCLGAGLLAAPVAQAAGHFDVDDASTLDPGQCQYETWWGRTGVEPVTGFHFGPACRVGPVELGLNLDRTSVGGVHSVTGGPQLKWNFYGQAADAPFSAAVSAGAVFDFRRGGRAGGQFVVPVTWRPLDSLQIHANVGADWATGTGARTPRGGVGVEWALNDTVSLIAERNRASNAWTSRVGGRFSITPLISVDVSASRTGPQGVRGFVIGLNHEFSWK</sequence>
<proteinExistence type="predicted"/>
<evidence type="ECO:0000256" key="1">
    <source>
        <dbReference type="SAM" id="SignalP"/>
    </source>
</evidence>
<dbReference type="Proteomes" id="UP000524450">
    <property type="component" value="Unassembled WGS sequence"/>
</dbReference>
<keyword evidence="1" id="KW-0732">Signal</keyword>
<organism evidence="2 3">
    <name type="scientific">Variovorax guangxiensis</name>
    <dbReference type="NCBI Taxonomy" id="1775474"/>
    <lineage>
        <taxon>Bacteria</taxon>
        <taxon>Pseudomonadati</taxon>
        <taxon>Pseudomonadota</taxon>
        <taxon>Betaproteobacteria</taxon>
        <taxon>Burkholderiales</taxon>
        <taxon>Comamonadaceae</taxon>
        <taxon>Variovorax</taxon>
    </lineage>
</organism>
<dbReference type="AlphaFoldDB" id="A0A840FYW0"/>
<gene>
    <name evidence="2" type="ORF">GGD71_006226</name>
</gene>
<accession>A0A840FYW0</accession>
<dbReference type="RefSeq" id="WP_260319517.1">
    <property type="nucleotide sequence ID" value="NZ_JACIFZ010000012.1"/>
</dbReference>